<dbReference type="OrthoDB" id="2319991at2759"/>
<dbReference type="AlphaFoldDB" id="A0A397U702"/>
<comment type="caution">
    <text evidence="1">The sequence shown here is derived from an EMBL/GenBank/DDBJ whole genome shotgun (WGS) entry which is preliminary data.</text>
</comment>
<sequence length="171" mass="19844">MRIVCINQDFELSHVECAKAPTPCKAVNDRSKCLRTHKCILDKFLQKDFSDEVAKDSTIIGVQFAGQIIGIDLLDDGLYFGLEGAQFNFPAQLSNIECLRDALQTLYFFKENIVRKAKMFSKQKNNSYNRIFHKHSETQSKAKHFKAKFIRPTFFTPRNKRVVQKKLDYID</sequence>
<reference evidence="1 2" key="1">
    <citation type="submission" date="2018-06" db="EMBL/GenBank/DDBJ databases">
        <title>Comparative genomics reveals the genomic features of Rhizophagus irregularis, R. cerebriforme, R. diaphanum and Gigaspora rosea, and their symbiotic lifestyle signature.</title>
        <authorList>
            <person name="Morin E."/>
            <person name="San Clemente H."/>
            <person name="Chen E.C.H."/>
            <person name="De La Providencia I."/>
            <person name="Hainaut M."/>
            <person name="Kuo A."/>
            <person name="Kohler A."/>
            <person name="Murat C."/>
            <person name="Tang N."/>
            <person name="Roy S."/>
            <person name="Loubradou J."/>
            <person name="Henrissat B."/>
            <person name="Grigoriev I.V."/>
            <person name="Corradi N."/>
            <person name="Roux C."/>
            <person name="Martin F.M."/>
        </authorList>
    </citation>
    <scope>NUCLEOTIDE SEQUENCE [LARGE SCALE GENOMIC DNA]</scope>
    <source>
        <strain evidence="1 2">DAOM 194757</strain>
    </source>
</reference>
<evidence type="ECO:0000313" key="2">
    <source>
        <dbReference type="Proteomes" id="UP000266673"/>
    </source>
</evidence>
<evidence type="ECO:0000313" key="1">
    <source>
        <dbReference type="EMBL" id="RIB04529.1"/>
    </source>
</evidence>
<keyword evidence="2" id="KW-1185">Reference proteome</keyword>
<protein>
    <submittedName>
        <fullName evidence="1">Uncharacterized protein</fullName>
    </submittedName>
</protein>
<dbReference type="Proteomes" id="UP000266673">
    <property type="component" value="Unassembled WGS sequence"/>
</dbReference>
<dbReference type="EMBL" id="QKWP01002162">
    <property type="protein sequence ID" value="RIB04529.1"/>
    <property type="molecule type" value="Genomic_DNA"/>
</dbReference>
<accession>A0A397U702</accession>
<name>A0A397U702_9GLOM</name>
<gene>
    <name evidence="1" type="ORF">C2G38_674053</name>
</gene>
<proteinExistence type="predicted"/>
<organism evidence="1 2">
    <name type="scientific">Gigaspora rosea</name>
    <dbReference type="NCBI Taxonomy" id="44941"/>
    <lineage>
        <taxon>Eukaryota</taxon>
        <taxon>Fungi</taxon>
        <taxon>Fungi incertae sedis</taxon>
        <taxon>Mucoromycota</taxon>
        <taxon>Glomeromycotina</taxon>
        <taxon>Glomeromycetes</taxon>
        <taxon>Diversisporales</taxon>
        <taxon>Gigasporaceae</taxon>
        <taxon>Gigaspora</taxon>
    </lineage>
</organism>